<dbReference type="InterPro" id="IPR000873">
    <property type="entry name" value="AMP-dep_synth/lig_dom"/>
</dbReference>
<keyword evidence="3" id="KW-1185">Reference proteome</keyword>
<dbReference type="EMBL" id="JARKHS020036532">
    <property type="protein sequence ID" value="KAK8756023.1"/>
    <property type="molecule type" value="Genomic_DNA"/>
</dbReference>
<gene>
    <name evidence="2" type="ORF">V5799_001273</name>
</gene>
<evidence type="ECO:0000259" key="1">
    <source>
        <dbReference type="Pfam" id="PF00501"/>
    </source>
</evidence>
<dbReference type="Pfam" id="PF00501">
    <property type="entry name" value="AMP-binding"/>
    <property type="match status" value="2"/>
</dbReference>
<dbReference type="AlphaFoldDB" id="A0AAQ4D0N3"/>
<accession>A0AAQ4D0N3</accession>
<organism evidence="2 3">
    <name type="scientific">Amblyomma americanum</name>
    <name type="common">Lone star tick</name>
    <dbReference type="NCBI Taxonomy" id="6943"/>
    <lineage>
        <taxon>Eukaryota</taxon>
        <taxon>Metazoa</taxon>
        <taxon>Ecdysozoa</taxon>
        <taxon>Arthropoda</taxon>
        <taxon>Chelicerata</taxon>
        <taxon>Arachnida</taxon>
        <taxon>Acari</taxon>
        <taxon>Parasitiformes</taxon>
        <taxon>Ixodida</taxon>
        <taxon>Ixodoidea</taxon>
        <taxon>Ixodidae</taxon>
        <taxon>Amblyomminae</taxon>
        <taxon>Amblyomma</taxon>
    </lineage>
</organism>
<name>A0AAQ4D0N3_AMBAM</name>
<dbReference type="PANTHER" id="PTHR43767:SF1">
    <property type="entry name" value="NONRIBOSOMAL PEPTIDE SYNTHASE PES1 (EUROFUNG)-RELATED"/>
    <property type="match status" value="1"/>
</dbReference>
<reference evidence="2 3" key="1">
    <citation type="journal article" date="2023" name="Arcadia Sci">
        <title>De novo assembly of a long-read Amblyomma americanum tick genome.</title>
        <authorList>
            <person name="Chou S."/>
            <person name="Poskanzer K.E."/>
            <person name="Rollins M."/>
            <person name="Thuy-Boun P.S."/>
        </authorList>
    </citation>
    <scope>NUCLEOTIDE SEQUENCE [LARGE SCALE GENOMIC DNA]</scope>
    <source>
        <strain evidence="2">F_SG_1</strain>
        <tissue evidence="2">Salivary glands</tissue>
    </source>
</reference>
<dbReference type="Gene3D" id="3.40.50.980">
    <property type="match status" value="2"/>
</dbReference>
<dbReference type="Proteomes" id="UP001321473">
    <property type="component" value="Unassembled WGS sequence"/>
</dbReference>
<evidence type="ECO:0000313" key="3">
    <source>
        <dbReference type="Proteomes" id="UP001321473"/>
    </source>
</evidence>
<proteinExistence type="predicted"/>
<comment type="caution">
    <text evidence="2">The sequence shown here is derived from an EMBL/GenBank/DDBJ whole genome shotgun (WGS) entry which is preliminary data.</text>
</comment>
<feature type="domain" description="AMP-dependent synthetase/ligase" evidence="1">
    <location>
        <begin position="264"/>
        <end position="305"/>
    </location>
</feature>
<sequence length="324" mass="36064">MEPKMTSVEKLSVVRRISSKAQDDDKEWCISEGLDCLMRQKGTQKSVSEPTKDVIQYLRTNNLKLLVADKEGGFVVMSNSVYNEKVKMALRKNFVAPMRCKQRLKHLIFSLQDIKVLHWVKMKAQIKDGIVHSPYQAIEIPVCSFYGLARDKLLRNPEKTALVDDVTSFTRAEVLARMQRYAVGFRQHGVLPGDRMCVHLKNSVENLIAICGCILSGATIVLAKTSLTEVIVPTILAQGLFCMGHAAGFVAASTFSTLDEEEFKESPVTDPRSTVLAVCYTSGSTGMPKGAEVTHYNYVSSFYTTRAVLKISSKDKSNVDVVQR</sequence>
<evidence type="ECO:0000313" key="2">
    <source>
        <dbReference type="EMBL" id="KAK8756023.1"/>
    </source>
</evidence>
<protein>
    <recommendedName>
        <fullName evidence="1">AMP-dependent synthetase/ligase domain-containing protein</fullName>
    </recommendedName>
</protein>
<dbReference type="InterPro" id="IPR020845">
    <property type="entry name" value="AMP-binding_CS"/>
</dbReference>
<feature type="domain" description="AMP-dependent synthetase/ligase" evidence="1">
    <location>
        <begin position="155"/>
        <end position="229"/>
    </location>
</feature>
<dbReference type="SUPFAM" id="SSF56801">
    <property type="entry name" value="Acetyl-CoA synthetase-like"/>
    <property type="match status" value="1"/>
</dbReference>
<dbReference type="InterPro" id="IPR050237">
    <property type="entry name" value="ATP-dep_AMP-bd_enzyme"/>
</dbReference>
<dbReference type="PROSITE" id="PS00455">
    <property type="entry name" value="AMP_BINDING"/>
    <property type="match status" value="1"/>
</dbReference>
<dbReference type="PANTHER" id="PTHR43767">
    <property type="entry name" value="LONG-CHAIN-FATTY-ACID--COA LIGASE"/>
    <property type="match status" value="1"/>
</dbReference>